<dbReference type="Pfam" id="PF24373">
    <property type="entry name" value="DUF7529"/>
    <property type="match status" value="1"/>
</dbReference>
<dbReference type="AlphaFoldDB" id="A0ABD5XZ21"/>
<proteinExistence type="predicted"/>
<dbReference type="InterPro" id="IPR055951">
    <property type="entry name" value="DUF7529"/>
</dbReference>
<dbReference type="RefSeq" id="WP_274324832.1">
    <property type="nucleotide sequence ID" value="NZ_CP118158.1"/>
</dbReference>
<accession>A0ABD5XZ21</accession>
<comment type="caution">
    <text evidence="1">The sequence shown here is derived from an EMBL/GenBank/DDBJ whole genome shotgun (WGS) entry which is preliminary data.</text>
</comment>
<dbReference type="GeneID" id="78819488"/>
<dbReference type="Proteomes" id="UP001596432">
    <property type="component" value="Unassembled WGS sequence"/>
</dbReference>
<gene>
    <name evidence="1" type="ORF">ACFQMA_05210</name>
</gene>
<organism evidence="1 2">
    <name type="scientific">Halosimplex aquaticum</name>
    <dbReference type="NCBI Taxonomy" id="3026162"/>
    <lineage>
        <taxon>Archaea</taxon>
        <taxon>Methanobacteriati</taxon>
        <taxon>Methanobacteriota</taxon>
        <taxon>Stenosarchaea group</taxon>
        <taxon>Halobacteria</taxon>
        <taxon>Halobacteriales</taxon>
        <taxon>Haloarculaceae</taxon>
        <taxon>Halosimplex</taxon>
    </lineage>
</organism>
<dbReference type="EMBL" id="JBHTAS010000001">
    <property type="protein sequence ID" value="MFC7139236.1"/>
    <property type="molecule type" value="Genomic_DNA"/>
</dbReference>
<evidence type="ECO:0000313" key="1">
    <source>
        <dbReference type="EMBL" id="MFC7139236.1"/>
    </source>
</evidence>
<sequence length="166" mass="18480">MTEDDEPESGPTFAGMGAAAAVREHWDDLIGDMEATAAEFEAACWDVLELHPGDVTAVTGERWGFDVLVPDDEFEQLREWVDAGDFDEHDVYRVESGIVFALVVLKDATDERAVCCPLYYDDAAVEGLGEIAAREGLLYTHVRNLAEEYVTFTHEEPALFFPDDED</sequence>
<protein>
    <submittedName>
        <fullName evidence="1">Uncharacterized protein</fullName>
    </submittedName>
</protein>
<keyword evidence="2" id="KW-1185">Reference proteome</keyword>
<reference evidence="1 2" key="1">
    <citation type="journal article" date="2019" name="Int. J. Syst. Evol. Microbiol.">
        <title>The Global Catalogue of Microorganisms (GCM) 10K type strain sequencing project: providing services to taxonomists for standard genome sequencing and annotation.</title>
        <authorList>
            <consortium name="The Broad Institute Genomics Platform"/>
            <consortium name="The Broad Institute Genome Sequencing Center for Infectious Disease"/>
            <person name="Wu L."/>
            <person name="Ma J."/>
        </authorList>
    </citation>
    <scope>NUCLEOTIDE SEQUENCE [LARGE SCALE GENOMIC DNA]</scope>
    <source>
        <strain evidence="1 2">XZYJT29</strain>
    </source>
</reference>
<evidence type="ECO:0000313" key="2">
    <source>
        <dbReference type="Proteomes" id="UP001596432"/>
    </source>
</evidence>
<name>A0ABD5XZ21_9EURY</name>